<evidence type="ECO:0000313" key="3">
    <source>
        <dbReference type="EMBL" id="RWS18181.1"/>
    </source>
</evidence>
<dbReference type="InterPro" id="IPR012337">
    <property type="entry name" value="RNaseH-like_sf"/>
</dbReference>
<evidence type="ECO:0000259" key="2">
    <source>
        <dbReference type="Pfam" id="PF05699"/>
    </source>
</evidence>
<feature type="non-terminal residue" evidence="3">
    <location>
        <position position="1"/>
    </location>
</feature>
<organism evidence="3 4">
    <name type="scientific">Leptotrombidium deliense</name>
    <dbReference type="NCBI Taxonomy" id="299467"/>
    <lineage>
        <taxon>Eukaryota</taxon>
        <taxon>Metazoa</taxon>
        <taxon>Ecdysozoa</taxon>
        <taxon>Arthropoda</taxon>
        <taxon>Chelicerata</taxon>
        <taxon>Arachnida</taxon>
        <taxon>Acari</taxon>
        <taxon>Acariformes</taxon>
        <taxon>Trombidiformes</taxon>
        <taxon>Prostigmata</taxon>
        <taxon>Anystina</taxon>
        <taxon>Parasitengona</taxon>
        <taxon>Trombiculoidea</taxon>
        <taxon>Trombiculidae</taxon>
        <taxon>Leptotrombidium</taxon>
    </lineage>
</organism>
<feature type="region of interest" description="Disordered" evidence="1">
    <location>
        <begin position="118"/>
        <end position="140"/>
    </location>
</feature>
<dbReference type="VEuPathDB" id="VectorBase:LDEU013859"/>
<feature type="compositionally biased region" description="Polar residues" evidence="1">
    <location>
        <begin position="127"/>
        <end position="140"/>
    </location>
</feature>
<proteinExistence type="predicted"/>
<dbReference type="InterPro" id="IPR008906">
    <property type="entry name" value="HATC_C_dom"/>
</dbReference>
<comment type="caution">
    <text evidence="3">The sequence shown here is derived from an EMBL/GenBank/DDBJ whole genome shotgun (WGS) entry which is preliminary data.</text>
</comment>
<name>A0A443RS73_9ACAR</name>
<evidence type="ECO:0000313" key="4">
    <source>
        <dbReference type="Proteomes" id="UP000288716"/>
    </source>
</evidence>
<reference evidence="3 4" key="1">
    <citation type="journal article" date="2018" name="Gigascience">
        <title>Genomes of trombidid mites reveal novel predicted allergens and laterally-transferred genes associated with secondary metabolism.</title>
        <authorList>
            <person name="Dong X."/>
            <person name="Chaisiri K."/>
            <person name="Xia D."/>
            <person name="Armstrong S.D."/>
            <person name="Fang Y."/>
            <person name="Donnelly M.J."/>
            <person name="Kadowaki T."/>
            <person name="McGarry J.W."/>
            <person name="Darby A.C."/>
            <person name="Makepeace B.L."/>
        </authorList>
    </citation>
    <scope>NUCLEOTIDE SEQUENCE [LARGE SCALE GENOMIC DNA]</scope>
    <source>
        <strain evidence="3">UoL-UT</strain>
    </source>
</reference>
<dbReference type="SUPFAM" id="SSF53098">
    <property type="entry name" value="Ribonuclease H-like"/>
    <property type="match status" value="1"/>
</dbReference>
<accession>A0A443RS73</accession>
<dbReference type="GO" id="GO:0046983">
    <property type="term" value="F:protein dimerization activity"/>
    <property type="evidence" value="ECO:0007669"/>
    <property type="project" value="InterPro"/>
</dbReference>
<feature type="domain" description="HAT C-terminal dimerisation" evidence="2">
    <location>
        <begin position="2"/>
        <end position="65"/>
    </location>
</feature>
<dbReference type="Proteomes" id="UP000288716">
    <property type="component" value="Unassembled WGS sequence"/>
</dbReference>
<keyword evidence="4" id="KW-1185">Reference proteome</keyword>
<feature type="non-terminal residue" evidence="3">
    <location>
        <position position="140"/>
    </location>
</feature>
<gene>
    <name evidence="3" type="ORF">B4U80_14670</name>
</gene>
<dbReference type="AlphaFoldDB" id="A0A443RS73"/>
<evidence type="ECO:0000256" key="1">
    <source>
        <dbReference type="SAM" id="MobiDB-lite"/>
    </source>
</evidence>
<dbReference type="Pfam" id="PF05699">
    <property type="entry name" value="Dimer_Tnp_hAT"/>
    <property type="match status" value="1"/>
</dbReference>
<protein>
    <recommendedName>
        <fullName evidence="2">HAT C-terminal dimerisation domain-containing protein</fullName>
    </recommendedName>
</protein>
<sequence length="140" mass="15905">VWWKVIRLEDRYGMLANVALRIHSVPESNCAVERIFSMQSSMHNKQANKLTNVTASKNVAIKHNLQKIQNVQNTAFFLDETNESVEPLEQDSSEDSDNAESEWFCKDFLNAMQDIPATESESEIDGISQNAQTLINQDDD</sequence>
<dbReference type="EMBL" id="NCKV01044490">
    <property type="protein sequence ID" value="RWS18181.1"/>
    <property type="molecule type" value="Genomic_DNA"/>
</dbReference>